<organism evidence="1 2">
    <name type="scientific">Vreelandella sulfidaeris</name>
    <dbReference type="NCBI Taxonomy" id="115553"/>
    <lineage>
        <taxon>Bacteria</taxon>
        <taxon>Pseudomonadati</taxon>
        <taxon>Pseudomonadota</taxon>
        <taxon>Gammaproteobacteria</taxon>
        <taxon>Oceanospirillales</taxon>
        <taxon>Halomonadaceae</taxon>
        <taxon>Vreelandella</taxon>
    </lineage>
</organism>
<proteinExistence type="predicted"/>
<name>A0A455UEU4_9GAMM</name>
<evidence type="ECO:0000313" key="1">
    <source>
        <dbReference type="EMBL" id="BBI63171.1"/>
    </source>
</evidence>
<dbReference type="AlphaFoldDB" id="A0A455UEU4"/>
<accession>A0A455UEU4</accession>
<dbReference type="Proteomes" id="UP000320231">
    <property type="component" value="Chromosome"/>
</dbReference>
<dbReference type="EMBL" id="AP019514">
    <property type="protein sequence ID" value="BBI63171.1"/>
    <property type="molecule type" value="Genomic_DNA"/>
</dbReference>
<sequence>MVADKDYLLNDENFDDKGKDIDVVKEECDESNNEVQQFFNRSK</sequence>
<dbReference type="KEGG" id="hsr:HSBAA_44770"/>
<reference evidence="1 2" key="1">
    <citation type="journal article" date="2019" name="Microbiol. Resour. Announc.">
        <title>Complete Genome Sequence of Halomonas sulfidaeris Strain Esulfide1 Isolated from a Metal Sulfide Rock at a Depth of 2,200 Meters, Obtained Using Nanopore Sequencing.</title>
        <authorList>
            <person name="Saito M."/>
            <person name="Nishigata A."/>
            <person name="Galipon J."/>
            <person name="Arakawa K."/>
        </authorList>
    </citation>
    <scope>NUCLEOTIDE SEQUENCE [LARGE SCALE GENOMIC DNA]</scope>
    <source>
        <strain evidence="1 2">ATCC BAA-803</strain>
    </source>
</reference>
<gene>
    <name evidence="1" type="ORF">HSBAA_44770</name>
</gene>
<protein>
    <submittedName>
        <fullName evidence="1">Uncharacterized protein</fullName>
    </submittedName>
</protein>
<evidence type="ECO:0000313" key="2">
    <source>
        <dbReference type="Proteomes" id="UP000320231"/>
    </source>
</evidence>